<accession>A0A4R6RA62</accession>
<evidence type="ECO:0000313" key="3">
    <source>
        <dbReference type="Proteomes" id="UP000294593"/>
    </source>
</evidence>
<comment type="caution">
    <text evidence="2">The sequence shown here is derived from an EMBL/GenBank/DDBJ whole genome shotgun (WGS) entry which is preliminary data.</text>
</comment>
<dbReference type="AlphaFoldDB" id="A0A4R6RA62"/>
<dbReference type="Gene3D" id="3.10.20.30">
    <property type="match status" value="1"/>
</dbReference>
<dbReference type="PROSITE" id="PS51085">
    <property type="entry name" value="2FE2S_FER_2"/>
    <property type="match status" value="1"/>
</dbReference>
<keyword evidence="3" id="KW-1185">Reference proteome</keyword>
<protein>
    <submittedName>
        <fullName evidence="2">Ferredoxin</fullName>
    </submittedName>
</protein>
<dbReference type="EMBL" id="SNXW01000005">
    <property type="protein sequence ID" value="TDP82963.1"/>
    <property type="molecule type" value="Genomic_DNA"/>
</dbReference>
<dbReference type="CDD" id="cd00207">
    <property type="entry name" value="fer2"/>
    <property type="match status" value="1"/>
</dbReference>
<reference evidence="2 3" key="1">
    <citation type="submission" date="2019-03" db="EMBL/GenBank/DDBJ databases">
        <title>Genomic Encyclopedia of Type Strains, Phase IV (KMG-IV): sequencing the most valuable type-strain genomes for metagenomic binning, comparative biology and taxonomic classification.</title>
        <authorList>
            <person name="Goeker M."/>
        </authorList>
    </citation>
    <scope>NUCLEOTIDE SEQUENCE [LARGE SCALE GENOMIC DNA]</scope>
    <source>
        <strain evidence="2 3">DSM 11901</strain>
    </source>
</reference>
<dbReference type="OrthoDB" id="9806195at2"/>
<dbReference type="PROSITE" id="PS00197">
    <property type="entry name" value="2FE2S_FER_1"/>
    <property type="match status" value="1"/>
</dbReference>
<dbReference type="SUPFAM" id="SSF54292">
    <property type="entry name" value="2Fe-2S ferredoxin-like"/>
    <property type="match status" value="1"/>
</dbReference>
<dbReference type="Pfam" id="PF00111">
    <property type="entry name" value="Fer2"/>
    <property type="match status" value="1"/>
</dbReference>
<dbReference type="InterPro" id="IPR001041">
    <property type="entry name" value="2Fe-2S_ferredoxin-type"/>
</dbReference>
<dbReference type="InterPro" id="IPR006058">
    <property type="entry name" value="2Fe2S_fd_BS"/>
</dbReference>
<evidence type="ECO:0000259" key="1">
    <source>
        <dbReference type="PROSITE" id="PS51085"/>
    </source>
</evidence>
<organism evidence="2 3">
    <name type="scientific">Aquabacterium commune</name>
    <dbReference type="NCBI Taxonomy" id="70586"/>
    <lineage>
        <taxon>Bacteria</taxon>
        <taxon>Pseudomonadati</taxon>
        <taxon>Pseudomonadota</taxon>
        <taxon>Betaproteobacteria</taxon>
        <taxon>Burkholderiales</taxon>
        <taxon>Aquabacterium</taxon>
    </lineage>
</organism>
<dbReference type="InterPro" id="IPR036010">
    <property type="entry name" value="2Fe-2S_ferredoxin-like_sf"/>
</dbReference>
<sequence length="116" mass="12320">MSTNVPTDPAASPAGRHQVVIAETGESFACASAETALNALSRSGRKGIPVGCRGGGCGVCKVQVLTGEFRTRPMSRCHVSEADEARREVLACCIYPESDVQLRVVGKMQKAIFRKP</sequence>
<evidence type="ECO:0000313" key="2">
    <source>
        <dbReference type="EMBL" id="TDP82963.1"/>
    </source>
</evidence>
<name>A0A4R6RA62_9BURK</name>
<proteinExistence type="predicted"/>
<dbReference type="InterPro" id="IPR012675">
    <property type="entry name" value="Beta-grasp_dom_sf"/>
</dbReference>
<gene>
    <name evidence="2" type="ORF">EV672_105150</name>
</gene>
<dbReference type="GO" id="GO:0051537">
    <property type="term" value="F:2 iron, 2 sulfur cluster binding"/>
    <property type="evidence" value="ECO:0007669"/>
    <property type="project" value="InterPro"/>
</dbReference>
<dbReference type="RefSeq" id="WP_133608967.1">
    <property type="nucleotide sequence ID" value="NZ_SNXW01000005.1"/>
</dbReference>
<feature type="domain" description="2Fe-2S ferredoxin-type" evidence="1">
    <location>
        <begin position="17"/>
        <end position="108"/>
    </location>
</feature>
<dbReference type="Proteomes" id="UP000294593">
    <property type="component" value="Unassembled WGS sequence"/>
</dbReference>